<evidence type="ECO:0000259" key="9">
    <source>
        <dbReference type="PROSITE" id="PS51123"/>
    </source>
</evidence>
<evidence type="ECO:0000313" key="10">
    <source>
        <dbReference type="EMBL" id="PCI27926.1"/>
    </source>
</evidence>
<name>A0A2A4T2U2_9DELT</name>
<evidence type="ECO:0000256" key="8">
    <source>
        <dbReference type="SAM" id="Phobius"/>
    </source>
</evidence>
<dbReference type="Pfam" id="PF00691">
    <property type="entry name" value="OmpA"/>
    <property type="match status" value="1"/>
</dbReference>
<dbReference type="PANTHER" id="PTHR30329">
    <property type="entry name" value="STATOR ELEMENT OF FLAGELLAR MOTOR COMPLEX"/>
    <property type="match status" value="1"/>
</dbReference>
<dbReference type="Pfam" id="PF13677">
    <property type="entry name" value="MotB_plug"/>
    <property type="match status" value="1"/>
</dbReference>
<dbReference type="SUPFAM" id="SSF103088">
    <property type="entry name" value="OmpA-like"/>
    <property type="match status" value="1"/>
</dbReference>
<dbReference type="InterPro" id="IPR006665">
    <property type="entry name" value="OmpA-like"/>
</dbReference>
<dbReference type="InterPro" id="IPR050330">
    <property type="entry name" value="Bact_OuterMem_StrucFunc"/>
</dbReference>
<reference evidence="11" key="1">
    <citation type="submission" date="2017-08" db="EMBL/GenBank/DDBJ databases">
        <title>A dynamic microbial community with high functional redundancy inhabits the cold, oxic subseafloor aquifer.</title>
        <authorList>
            <person name="Tully B.J."/>
            <person name="Wheat C.G."/>
            <person name="Glazer B.T."/>
            <person name="Huber J.A."/>
        </authorList>
    </citation>
    <scope>NUCLEOTIDE SEQUENCE [LARGE SCALE GENOMIC DNA]</scope>
</reference>
<dbReference type="PROSITE" id="PS51123">
    <property type="entry name" value="OMPA_2"/>
    <property type="match status" value="1"/>
</dbReference>
<comment type="similarity">
    <text evidence="2">Belongs to the MotB family.</text>
</comment>
<evidence type="ECO:0000256" key="5">
    <source>
        <dbReference type="ARBA" id="ARBA00022989"/>
    </source>
</evidence>
<dbReference type="Proteomes" id="UP000218113">
    <property type="component" value="Unassembled WGS sequence"/>
</dbReference>
<evidence type="ECO:0000256" key="1">
    <source>
        <dbReference type="ARBA" id="ARBA00004162"/>
    </source>
</evidence>
<keyword evidence="6 7" id="KW-0472">Membrane</keyword>
<evidence type="ECO:0000256" key="6">
    <source>
        <dbReference type="ARBA" id="ARBA00023136"/>
    </source>
</evidence>
<dbReference type="AlphaFoldDB" id="A0A2A4T2U2"/>
<dbReference type="CDD" id="cd07185">
    <property type="entry name" value="OmpA_C-like"/>
    <property type="match status" value="1"/>
</dbReference>
<feature type="transmembrane region" description="Helical" evidence="8">
    <location>
        <begin position="19"/>
        <end position="37"/>
    </location>
</feature>
<keyword evidence="3" id="KW-1003">Cell membrane</keyword>
<evidence type="ECO:0000256" key="2">
    <source>
        <dbReference type="ARBA" id="ARBA00008914"/>
    </source>
</evidence>
<dbReference type="GO" id="GO:0005886">
    <property type="term" value="C:plasma membrane"/>
    <property type="evidence" value="ECO:0007669"/>
    <property type="project" value="UniProtKB-SubCell"/>
</dbReference>
<gene>
    <name evidence="10" type="ORF">COB67_07475</name>
</gene>
<dbReference type="InterPro" id="IPR036737">
    <property type="entry name" value="OmpA-like_sf"/>
</dbReference>
<feature type="domain" description="OmpA-like" evidence="9">
    <location>
        <begin position="92"/>
        <end position="214"/>
    </location>
</feature>
<dbReference type="EMBL" id="NVSR01000045">
    <property type="protein sequence ID" value="PCI27926.1"/>
    <property type="molecule type" value="Genomic_DNA"/>
</dbReference>
<evidence type="ECO:0000256" key="4">
    <source>
        <dbReference type="ARBA" id="ARBA00022692"/>
    </source>
</evidence>
<evidence type="ECO:0000313" key="11">
    <source>
        <dbReference type="Proteomes" id="UP000218113"/>
    </source>
</evidence>
<sequence length="215" mass="23982">MAIEEECECNCGEERVEWIYTYGDMVTLLMIFFILLWSMSSTETQKFNAVAASFKGGPPASPFQFSGLPTFMESIESSLKKSEIAEVTDITVDDRGITVSFSDSVMFRRGSGKPTTAGEEIIEQFSKILHAIPNRVIIEGHTDDIPVSSAQYPSNWELSGARSASIARLLEQFGIRRHRMEIAGYASTRPKVANDTDELRGLNRRIDILIKPDGF</sequence>
<evidence type="ECO:0000256" key="3">
    <source>
        <dbReference type="ARBA" id="ARBA00022475"/>
    </source>
</evidence>
<organism evidence="10 11">
    <name type="scientific">SAR324 cluster bacterium</name>
    <dbReference type="NCBI Taxonomy" id="2024889"/>
    <lineage>
        <taxon>Bacteria</taxon>
        <taxon>Deltaproteobacteria</taxon>
        <taxon>SAR324 cluster</taxon>
    </lineage>
</organism>
<dbReference type="PANTHER" id="PTHR30329:SF21">
    <property type="entry name" value="LIPOPROTEIN YIAD-RELATED"/>
    <property type="match status" value="1"/>
</dbReference>
<protein>
    <recommendedName>
        <fullName evidence="9">OmpA-like domain-containing protein</fullName>
    </recommendedName>
</protein>
<comment type="subcellular location">
    <subcellularLocation>
        <location evidence="1">Cell membrane</location>
        <topology evidence="1">Single-pass membrane protein</topology>
    </subcellularLocation>
</comment>
<dbReference type="Gene3D" id="3.30.1330.60">
    <property type="entry name" value="OmpA-like domain"/>
    <property type="match status" value="1"/>
</dbReference>
<comment type="caution">
    <text evidence="10">The sequence shown here is derived from an EMBL/GenBank/DDBJ whole genome shotgun (WGS) entry which is preliminary data.</text>
</comment>
<accession>A0A2A4T2U2</accession>
<keyword evidence="5 8" id="KW-1133">Transmembrane helix</keyword>
<keyword evidence="4 8" id="KW-0812">Transmembrane</keyword>
<evidence type="ECO:0000256" key="7">
    <source>
        <dbReference type="PROSITE-ProRule" id="PRU00473"/>
    </source>
</evidence>
<proteinExistence type="inferred from homology"/>
<dbReference type="InterPro" id="IPR025713">
    <property type="entry name" value="MotB-like_N_dom"/>
</dbReference>